<name>X0VA85_9ZZZZ</name>
<proteinExistence type="predicted"/>
<dbReference type="InterPro" id="IPR029021">
    <property type="entry name" value="Prot-tyrosine_phosphatase-like"/>
</dbReference>
<feature type="non-terminal residue" evidence="1">
    <location>
        <position position="1"/>
    </location>
</feature>
<dbReference type="Gene3D" id="3.90.190.10">
    <property type="entry name" value="Protein tyrosine phosphatase superfamily"/>
    <property type="match status" value="1"/>
</dbReference>
<dbReference type="InterPro" id="IPR016130">
    <property type="entry name" value="Tyr_Pase_AS"/>
</dbReference>
<dbReference type="SUPFAM" id="SSF52799">
    <property type="entry name" value="(Phosphotyrosine protein) phosphatases II"/>
    <property type="match status" value="1"/>
</dbReference>
<protein>
    <recommendedName>
        <fullName evidence="2">Tyrosine specific protein phosphatases domain-containing protein</fullName>
    </recommendedName>
</protein>
<accession>X0VA85</accession>
<evidence type="ECO:0000313" key="1">
    <source>
        <dbReference type="EMBL" id="GAG08257.1"/>
    </source>
</evidence>
<comment type="caution">
    <text evidence="1">The sequence shown here is derived from an EMBL/GenBank/DDBJ whole genome shotgun (WGS) entry which is preliminary data.</text>
</comment>
<sequence>AWVNSHGKVRTQPCLGYDEFQGHKIALSFDDATVEGQNITVATKADVKRLIEWGDNIPFPREGSTILFHCHAGIARSAACALVFLASHSGKGYERQCVDEIFEGRPEAWFNDLIVWLGDELLGREQVLHNAVQDWKTEQKALGIYTF</sequence>
<reference evidence="1" key="1">
    <citation type="journal article" date="2014" name="Front. Microbiol.">
        <title>High frequency of phylogenetically diverse reductive dehalogenase-homologous genes in deep subseafloor sedimentary metagenomes.</title>
        <authorList>
            <person name="Kawai M."/>
            <person name="Futagami T."/>
            <person name="Toyoda A."/>
            <person name="Takaki Y."/>
            <person name="Nishi S."/>
            <person name="Hori S."/>
            <person name="Arai W."/>
            <person name="Tsubouchi T."/>
            <person name="Morono Y."/>
            <person name="Uchiyama I."/>
            <person name="Ito T."/>
            <person name="Fujiyama A."/>
            <person name="Inagaki F."/>
            <person name="Takami H."/>
        </authorList>
    </citation>
    <scope>NUCLEOTIDE SEQUENCE</scope>
    <source>
        <strain evidence="1">Expedition CK06-06</strain>
    </source>
</reference>
<gene>
    <name evidence="1" type="ORF">S01H1_36901</name>
</gene>
<dbReference type="AlphaFoldDB" id="X0VA85"/>
<dbReference type="PROSITE" id="PS00383">
    <property type="entry name" value="TYR_PHOSPHATASE_1"/>
    <property type="match status" value="1"/>
</dbReference>
<dbReference type="EMBL" id="BARS01023156">
    <property type="protein sequence ID" value="GAG08257.1"/>
    <property type="molecule type" value="Genomic_DNA"/>
</dbReference>
<organism evidence="1">
    <name type="scientific">marine sediment metagenome</name>
    <dbReference type="NCBI Taxonomy" id="412755"/>
    <lineage>
        <taxon>unclassified sequences</taxon>
        <taxon>metagenomes</taxon>
        <taxon>ecological metagenomes</taxon>
    </lineage>
</organism>
<evidence type="ECO:0008006" key="2">
    <source>
        <dbReference type="Google" id="ProtNLM"/>
    </source>
</evidence>